<dbReference type="Proteomes" id="UP000785679">
    <property type="component" value="Unassembled WGS sequence"/>
</dbReference>
<evidence type="ECO:0000313" key="3">
    <source>
        <dbReference type="Proteomes" id="UP000785679"/>
    </source>
</evidence>
<feature type="compositionally biased region" description="Polar residues" evidence="1">
    <location>
        <begin position="195"/>
        <end position="210"/>
    </location>
</feature>
<feature type="compositionally biased region" description="Polar residues" evidence="1">
    <location>
        <begin position="1"/>
        <end position="12"/>
    </location>
</feature>
<feature type="region of interest" description="Disordered" evidence="1">
    <location>
        <begin position="1"/>
        <end position="436"/>
    </location>
</feature>
<evidence type="ECO:0000313" key="2">
    <source>
        <dbReference type="EMBL" id="TNV87317.1"/>
    </source>
</evidence>
<feature type="compositionally biased region" description="Low complexity" evidence="1">
    <location>
        <begin position="279"/>
        <end position="296"/>
    </location>
</feature>
<feature type="compositionally biased region" description="Polar residues" evidence="1">
    <location>
        <begin position="258"/>
        <end position="278"/>
    </location>
</feature>
<protein>
    <submittedName>
        <fullName evidence="2">Uncharacterized protein</fullName>
    </submittedName>
</protein>
<proteinExistence type="predicted"/>
<feature type="compositionally biased region" description="Polar residues" evidence="1">
    <location>
        <begin position="424"/>
        <end position="434"/>
    </location>
</feature>
<gene>
    <name evidence="2" type="ORF">FGO68_gene16421</name>
</gene>
<name>A0A8J8T9B7_HALGN</name>
<feature type="compositionally biased region" description="Acidic residues" evidence="1">
    <location>
        <begin position="323"/>
        <end position="333"/>
    </location>
</feature>
<dbReference type="EMBL" id="RRYP01000504">
    <property type="protein sequence ID" value="TNV87317.1"/>
    <property type="molecule type" value="Genomic_DNA"/>
</dbReference>
<feature type="compositionally biased region" description="Acidic residues" evidence="1">
    <location>
        <begin position="301"/>
        <end position="312"/>
    </location>
</feature>
<evidence type="ECO:0000256" key="1">
    <source>
        <dbReference type="SAM" id="MobiDB-lite"/>
    </source>
</evidence>
<organism evidence="2 3">
    <name type="scientific">Halteria grandinella</name>
    <dbReference type="NCBI Taxonomy" id="5974"/>
    <lineage>
        <taxon>Eukaryota</taxon>
        <taxon>Sar</taxon>
        <taxon>Alveolata</taxon>
        <taxon>Ciliophora</taxon>
        <taxon>Intramacronucleata</taxon>
        <taxon>Spirotrichea</taxon>
        <taxon>Stichotrichia</taxon>
        <taxon>Sporadotrichida</taxon>
        <taxon>Halteriidae</taxon>
        <taxon>Halteria</taxon>
    </lineage>
</organism>
<comment type="caution">
    <text evidence="2">The sequence shown here is derived from an EMBL/GenBank/DDBJ whole genome shotgun (WGS) entry which is preliminary data.</text>
</comment>
<feature type="compositionally biased region" description="Basic and acidic residues" evidence="1">
    <location>
        <begin position="313"/>
        <end position="322"/>
    </location>
</feature>
<accession>A0A8J8T9B7</accession>
<dbReference type="AlphaFoldDB" id="A0A8J8T9B7"/>
<reference evidence="2" key="1">
    <citation type="submission" date="2019-06" db="EMBL/GenBank/DDBJ databases">
        <authorList>
            <person name="Zheng W."/>
        </authorList>
    </citation>
    <scope>NUCLEOTIDE SEQUENCE</scope>
    <source>
        <strain evidence="2">QDHG01</strain>
    </source>
</reference>
<sequence length="507" mass="55881">MHQRRSQLTTPQNAGANNGGASSNHLGVGGPGGLRGPNQATRSKSRIPSHMNGYYLNEDTSAADSFVHEPIAGQPRFMAVQSQKNKDEQQTPAGSSFGGGTPASNQNAPVSRFISPNMASPDDIKVILKGSGVANQGQNRHRASVLQPQQVDEEDSELFRKVSQKHLSETSFALEMDGTGTAGTKFQNGDDDSSNPRGNRMNQMGPNSGRRQGGSQYGINNTQKGRLNNPASMRHGGSGAVSRMRDNNASMRGRKSVLTPNMRQNLHQYQDQEPSEQYQPDQDYMNQQHQQQWQQDGTEKGDEDDDDDDDEEMKQGDGKGMDDTDYGSEEEDDGHGQLPIDPRSGSMGIHRKGQQPSFGGGPDSGGVKSQRNKQMAGFQKGGDNEGSGKQQYPTKNKYALQKVPSASYGREYDSEEDDGESHSIESSSQETESMADSLRQLFKRKPLLSSRKEQRMRRSQPVLGKYGALSLSSPLFQSQFIELISKWQQLQLSSIGWLWLWAFTYHR</sequence>
<keyword evidence="3" id="KW-1185">Reference proteome</keyword>
<feature type="compositionally biased region" description="Polar residues" evidence="1">
    <location>
        <begin position="217"/>
        <end position="231"/>
    </location>
</feature>